<dbReference type="InterPro" id="IPR001387">
    <property type="entry name" value="Cro/C1-type_HTH"/>
</dbReference>
<organism evidence="5 6">
    <name type="scientific">Xanthobacter aminoxidans</name>
    <dbReference type="NCBI Taxonomy" id="186280"/>
    <lineage>
        <taxon>Bacteria</taxon>
        <taxon>Pseudomonadati</taxon>
        <taxon>Pseudomonadota</taxon>
        <taxon>Alphaproteobacteria</taxon>
        <taxon>Hyphomicrobiales</taxon>
        <taxon>Xanthobacteraceae</taxon>
        <taxon>Xanthobacter</taxon>
    </lineage>
</organism>
<dbReference type="InterPro" id="IPR047761">
    <property type="entry name" value="NadS-like"/>
</dbReference>
<dbReference type="Pfam" id="PF01381">
    <property type="entry name" value="HTH_3"/>
    <property type="match status" value="1"/>
</dbReference>
<reference evidence="5 6" key="1">
    <citation type="submission" date="2024-02" db="EMBL/GenBank/DDBJ databases">
        <title>Expansion and revision of Xanthobacter and proposal of Roseixanthobacter gen. nov.</title>
        <authorList>
            <person name="Soltysiak M.P.M."/>
            <person name="Jalihal A."/>
            <person name="Ory A."/>
            <person name="Chrisophersen C."/>
            <person name="Lee A.D."/>
            <person name="Boulton J."/>
            <person name="Springer M."/>
        </authorList>
    </citation>
    <scope>NUCLEOTIDE SEQUENCE [LARGE SCALE GENOMIC DNA]</scope>
    <source>
        <strain evidence="5 6">CB5</strain>
    </source>
</reference>
<keyword evidence="2" id="KW-0238">DNA-binding</keyword>
<sequence length="105" mass="11515">MSRKAFDKIAEGLREAVAIARGEATPAKLYVPAEIDVRGIRSKLGISQEDFSAAFGFTVHQIRQWEQGRARPTGAARAYLMIIDENPDAVREMLRAATTKALKAA</sequence>
<keyword evidence="3" id="KW-0804">Transcription</keyword>
<gene>
    <name evidence="5" type="primary">nadS</name>
    <name evidence="5" type="ORF">V5F30_00335</name>
</gene>
<dbReference type="SUPFAM" id="SSF47413">
    <property type="entry name" value="lambda repressor-like DNA-binding domains"/>
    <property type="match status" value="1"/>
</dbReference>
<name>A0ABW6ZA43_9HYPH</name>
<dbReference type="Gene3D" id="1.10.260.40">
    <property type="entry name" value="lambda repressor-like DNA-binding domains"/>
    <property type="match status" value="1"/>
</dbReference>
<evidence type="ECO:0000313" key="6">
    <source>
        <dbReference type="Proteomes" id="UP001604043"/>
    </source>
</evidence>
<feature type="domain" description="HTH cro/C1-type" evidence="4">
    <location>
        <begin position="37"/>
        <end position="73"/>
    </location>
</feature>
<evidence type="ECO:0000313" key="5">
    <source>
        <dbReference type="EMBL" id="MFG1250631.1"/>
    </source>
</evidence>
<dbReference type="InterPro" id="IPR010982">
    <property type="entry name" value="Lambda_DNA-bd_dom_sf"/>
</dbReference>
<evidence type="ECO:0000256" key="1">
    <source>
        <dbReference type="ARBA" id="ARBA00023015"/>
    </source>
</evidence>
<evidence type="ECO:0000256" key="2">
    <source>
        <dbReference type="ARBA" id="ARBA00023125"/>
    </source>
</evidence>
<comment type="caution">
    <text evidence="5">The sequence shown here is derived from an EMBL/GenBank/DDBJ whole genome shotgun (WGS) entry which is preliminary data.</text>
</comment>
<dbReference type="PANTHER" id="PTHR36511">
    <property type="entry name" value="MERR FAMILY BACTERIAL REGULATORY PROTEIN"/>
    <property type="match status" value="1"/>
</dbReference>
<keyword evidence="6" id="KW-1185">Reference proteome</keyword>
<dbReference type="Proteomes" id="UP001604043">
    <property type="component" value="Unassembled WGS sequence"/>
</dbReference>
<dbReference type="EMBL" id="JBAFUR010000001">
    <property type="protein sequence ID" value="MFG1250631.1"/>
    <property type="molecule type" value="Genomic_DNA"/>
</dbReference>
<dbReference type="PROSITE" id="PS50943">
    <property type="entry name" value="HTH_CROC1"/>
    <property type="match status" value="1"/>
</dbReference>
<accession>A0ABW6ZA43</accession>
<protein>
    <submittedName>
        <fullName evidence="5">NadS family protein</fullName>
    </submittedName>
</protein>
<dbReference type="InterPro" id="IPR052359">
    <property type="entry name" value="HTH-type_reg/antitoxin"/>
</dbReference>
<evidence type="ECO:0000259" key="4">
    <source>
        <dbReference type="PROSITE" id="PS50943"/>
    </source>
</evidence>
<keyword evidence="1" id="KW-0805">Transcription regulation</keyword>
<dbReference type="PANTHER" id="PTHR36511:SF4">
    <property type="entry name" value="ANTITOXIN MQSA"/>
    <property type="match status" value="1"/>
</dbReference>
<dbReference type="RefSeq" id="WP_394006993.1">
    <property type="nucleotide sequence ID" value="NZ_JBAFUR010000001.1"/>
</dbReference>
<dbReference type="CDD" id="cd00093">
    <property type="entry name" value="HTH_XRE"/>
    <property type="match status" value="1"/>
</dbReference>
<dbReference type="NCBIfam" id="NF041265">
    <property type="entry name" value="NadS"/>
    <property type="match status" value="1"/>
</dbReference>
<proteinExistence type="predicted"/>
<evidence type="ECO:0000256" key="3">
    <source>
        <dbReference type="ARBA" id="ARBA00023163"/>
    </source>
</evidence>